<evidence type="ECO:0000313" key="7">
    <source>
        <dbReference type="Proteomes" id="UP000243096"/>
    </source>
</evidence>
<keyword evidence="6" id="KW-0808">Transferase</keyword>
<organism evidence="6 7">
    <name type="scientific">Mycetohabitans endofungorum</name>
    <dbReference type="NCBI Taxonomy" id="417203"/>
    <lineage>
        <taxon>Bacteria</taxon>
        <taxon>Pseudomonadati</taxon>
        <taxon>Pseudomonadota</taxon>
        <taxon>Betaproteobacteria</taxon>
        <taxon>Burkholderiales</taxon>
        <taxon>Burkholderiaceae</taxon>
        <taxon>Mycetohabitans</taxon>
    </lineage>
</organism>
<feature type="binding site" evidence="5">
    <location>
        <position position="39"/>
    </location>
    <ligand>
        <name>Mg(2+)</name>
        <dbReference type="ChEBI" id="CHEBI:18420"/>
    </ligand>
</feature>
<reference evidence="6 7" key="1">
    <citation type="submission" date="2018-01" db="EMBL/GenBank/DDBJ databases">
        <title>Genomic Encyclopedia of Type Strains, Phase III (KMG-III): the genomes of soil and plant-associated and newly described type strains.</title>
        <authorList>
            <person name="Whitman W."/>
        </authorList>
    </citation>
    <scope>NUCLEOTIDE SEQUENCE [LARGE SCALE GENOMIC DNA]</scope>
    <source>
        <strain evidence="6 7">HKI456</strain>
    </source>
</reference>
<gene>
    <name evidence="6" type="ORF">B0O95_112104</name>
</gene>
<dbReference type="PANTHER" id="PTHR33254">
    <property type="entry name" value="4-HYDROXY-4-METHYL-2-OXOGLUTARATE ALDOLASE 3-RELATED"/>
    <property type="match status" value="1"/>
</dbReference>
<accession>A0A2P5K874</accession>
<evidence type="ECO:0000256" key="2">
    <source>
        <dbReference type="ARBA" id="ARBA00016549"/>
    </source>
</evidence>
<evidence type="ECO:0000313" key="6">
    <source>
        <dbReference type="EMBL" id="PPB82927.1"/>
    </source>
</evidence>
<comment type="cofactor">
    <cofactor evidence="1">
        <name>a divalent metal cation</name>
        <dbReference type="ChEBI" id="CHEBI:60240"/>
    </cofactor>
</comment>
<proteinExistence type="predicted"/>
<keyword evidence="7" id="KW-1185">Reference proteome</keyword>
<keyword evidence="5" id="KW-0479">Metal-binding</keyword>
<dbReference type="InterPro" id="IPR036704">
    <property type="entry name" value="RraA/RraA-like_sf"/>
</dbReference>
<sequence length="116" mass="12365">MLVVDGSSSVRCALVGGNLGMLAEKNGCAGILVYGTVRDTRELDACEVGIRALAVHYTAQPKIGASANGTLPSRSLVSRSGGRDLRGGGWRPHLYHEANLSERDHYAERLCLRNTA</sequence>
<protein>
    <recommendedName>
        <fullName evidence="2">Putative 4-hydroxy-4-methyl-2-oxoglutarate aldolase</fullName>
    </recommendedName>
    <alternativeName>
        <fullName evidence="3">Regulator of ribonuclease activity homolog</fullName>
    </alternativeName>
    <alternativeName>
        <fullName evidence="4">RraA-like protein</fullName>
    </alternativeName>
</protein>
<evidence type="ECO:0000256" key="4">
    <source>
        <dbReference type="ARBA" id="ARBA00030169"/>
    </source>
</evidence>
<dbReference type="SUPFAM" id="SSF89562">
    <property type="entry name" value="RraA-like"/>
    <property type="match status" value="1"/>
</dbReference>
<feature type="binding site" evidence="5">
    <location>
        <begin position="16"/>
        <end position="19"/>
    </location>
    <ligand>
        <name>substrate</name>
    </ligand>
</feature>
<dbReference type="GO" id="GO:0046872">
    <property type="term" value="F:metal ion binding"/>
    <property type="evidence" value="ECO:0007669"/>
    <property type="project" value="UniProtKB-KW"/>
</dbReference>
<evidence type="ECO:0000256" key="3">
    <source>
        <dbReference type="ARBA" id="ARBA00029596"/>
    </source>
</evidence>
<dbReference type="InterPro" id="IPR005493">
    <property type="entry name" value="RraA/RraA-like"/>
</dbReference>
<keyword evidence="5" id="KW-0460">Magnesium</keyword>
<name>A0A2P5K874_9BURK</name>
<evidence type="ECO:0000256" key="5">
    <source>
        <dbReference type="PIRSR" id="PIRSR605493-1"/>
    </source>
</evidence>
<dbReference type="AlphaFoldDB" id="A0A2P5K874"/>
<dbReference type="GO" id="GO:0032259">
    <property type="term" value="P:methylation"/>
    <property type="evidence" value="ECO:0007669"/>
    <property type="project" value="UniProtKB-KW"/>
</dbReference>
<comment type="caution">
    <text evidence="6">The sequence shown here is derived from an EMBL/GenBank/DDBJ whole genome shotgun (WGS) entry which is preliminary data.</text>
</comment>
<dbReference type="GO" id="GO:0008168">
    <property type="term" value="F:methyltransferase activity"/>
    <property type="evidence" value="ECO:0007669"/>
    <property type="project" value="UniProtKB-KW"/>
</dbReference>
<dbReference type="EMBL" id="PRDW01000012">
    <property type="protein sequence ID" value="PPB82927.1"/>
    <property type="molecule type" value="Genomic_DNA"/>
</dbReference>
<dbReference type="Gene3D" id="3.50.30.40">
    <property type="entry name" value="Ribonuclease E inhibitor RraA/RraA-like"/>
    <property type="match status" value="1"/>
</dbReference>
<dbReference type="PANTHER" id="PTHR33254:SF4">
    <property type="entry name" value="4-HYDROXY-4-METHYL-2-OXOGLUTARATE ALDOLASE 3-RELATED"/>
    <property type="match status" value="1"/>
</dbReference>
<feature type="binding site" evidence="5">
    <location>
        <position position="38"/>
    </location>
    <ligand>
        <name>substrate</name>
    </ligand>
</feature>
<evidence type="ECO:0000256" key="1">
    <source>
        <dbReference type="ARBA" id="ARBA00001968"/>
    </source>
</evidence>
<dbReference type="Proteomes" id="UP000243096">
    <property type="component" value="Unassembled WGS sequence"/>
</dbReference>
<comment type="cofactor">
    <cofactor evidence="5">
        <name>Mg(2+)</name>
        <dbReference type="ChEBI" id="CHEBI:18420"/>
    </cofactor>
</comment>
<dbReference type="Pfam" id="PF03737">
    <property type="entry name" value="RraA-like"/>
    <property type="match status" value="1"/>
</dbReference>
<keyword evidence="6" id="KW-0489">Methyltransferase</keyword>